<keyword evidence="3" id="KW-1185">Reference proteome</keyword>
<evidence type="ECO:0000313" key="2">
    <source>
        <dbReference type="EMBL" id="MCS3922005.1"/>
    </source>
</evidence>
<feature type="coiled-coil region" evidence="1">
    <location>
        <begin position="76"/>
        <end position="113"/>
    </location>
</feature>
<reference evidence="2" key="1">
    <citation type="submission" date="2022-08" db="EMBL/GenBank/DDBJ databases">
        <title>Genomic Encyclopedia of Type Strains, Phase V (KMG-V): Genome sequencing to study the core and pangenomes of soil and plant-associated prokaryotes.</title>
        <authorList>
            <person name="Whitman W."/>
        </authorList>
    </citation>
    <scope>NUCLEOTIDE SEQUENCE</scope>
    <source>
        <strain evidence="2">PS</strain>
    </source>
</reference>
<gene>
    <name evidence="2" type="ORF">M2325_000690</name>
</gene>
<dbReference type="RefSeq" id="WP_259051121.1">
    <property type="nucleotide sequence ID" value="NZ_JANUCQ010000002.1"/>
</dbReference>
<comment type="caution">
    <text evidence="2">The sequence shown here is derived from an EMBL/GenBank/DDBJ whole genome shotgun (WGS) entry which is preliminary data.</text>
</comment>
<name>A0ABT2EVY1_METVO</name>
<evidence type="ECO:0000256" key="1">
    <source>
        <dbReference type="SAM" id="Coils"/>
    </source>
</evidence>
<sequence length="231" mass="27354">MVNTWNGQIKPGRPPKHKHATRFEVRCDLKDRKLLEKYSSIYKVSMSEFVVRSIKSKVANQYFDNEKNQKIIKYLKRAVISMVDKLNDIKQRLEEKEQELNTLSDENDLNVEKVIVLQRYIKLQRYSTSEEFNNFINNNKELLVNLDVLSSKEHSMLVNLENNKIKEAQEEHNKWIVIYSKWVNESIVQLEELNEKEKTEGLSEQENILKKIQVDIIATYGTSEQIKKYVC</sequence>
<dbReference type="Proteomes" id="UP001140258">
    <property type="component" value="Unassembled WGS sequence"/>
</dbReference>
<dbReference type="EMBL" id="JANUCQ010000002">
    <property type="protein sequence ID" value="MCS3922005.1"/>
    <property type="molecule type" value="Genomic_DNA"/>
</dbReference>
<evidence type="ECO:0000313" key="3">
    <source>
        <dbReference type="Proteomes" id="UP001140258"/>
    </source>
</evidence>
<accession>A0ABT2EVY1</accession>
<proteinExistence type="predicted"/>
<organism evidence="2 3">
    <name type="scientific">Methanococcus voltae PS</name>
    <dbReference type="NCBI Taxonomy" id="523842"/>
    <lineage>
        <taxon>Archaea</taxon>
        <taxon>Methanobacteriati</taxon>
        <taxon>Methanobacteriota</taxon>
        <taxon>Methanomada group</taxon>
        <taxon>Methanococci</taxon>
        <taxon>Methanococcales</taxon>
        <taxon>Methanococcaceae</taxon>
        <taxon>Methanococcus</taxon>
    </lineage>
</organism>
<keyword evidence="1" id="KW-0175">Coiled coil</keyword>
<protein>
    <submittedName>
        <fullName evidence="2">Uncharacterized protein (DUF1778 family)</fullName>
    </submittedName>
</protein>